<dbReference type="Pfam" id="PF01547">
    <property type="entry name" value="SBP_bac_1"/>
    <property type="match status" value="1"/>
</dbReference>
<dbReference type="AlphaFoldDB" id="A0A919UGL3"/>
<dbReference type="InterPro" id="IPR006059">
    <property type="entry name" value="SBP"/>
</dbReference>
<proteinExistence type="predicted"/>
<feature type="chain" id="PRO_5039042991" evidence="1">
    <location>
        <begin position="32"/>
        <end position="557"/>
    </location>
</feature>
<organism evidence="2 3">
    <name type="scientific">Dactylosporangium siamense</name>
    <dbReference type="NCBI Taxonomy" id="685454"/>
    <lineage>
        <taxon>Bacteria</taxon>
        <taxon>Bacillati</taxon>
        <taxon>Actinomycetota</taxon>
        <taxon>Actinomycetes</taxon>
        <taxon>Micromonosporales</taxon>
        <taxon>Micromonosporaceae</taxon>
        <taxon>Dactylosporangium</taxon>
    </lineage>
</organism>
<dbReference type="PANTHER" id="PTHR43649:SF17">
    <property type="entry name" value="ABC TRANSPORTER SOLUTE BINDING PROTEIN-SUGAR TRANSPORT"/>
    <property type="match status" value="1"/>
</dbReference>
<keyword evidence="3" id="KW-1185">Reference proteome</keyword>
<evidence type="ECO:0000256" key="1">
    <source>
        <dbReference type="SAM" id="SignalP"/>
    </source>
</evidence>
<evidence type="ECO:0000313" key="2">
    <source>
        <dbReference type="EMBL" id="GIG51431.1"/>
    </source>
</evidence>
<dbReference type="PANTHER" id="PTHR43649">
    <property type="entry name" value="ARABINOSE-BINDING PROTEIN-RELATED"/>
    <property type="match status" value="1"/>
</dbReference>
<name>A0A919UGL3_9ACTN</name>
<reference evidence="2" key="1">
    <citation type="submission" date="2021-01" db="EMBL/GenBank/DDBJ databases">
        <title>Whole genome shotgun sequence of Dactylosporangium siamense NBRC 106093.</title>
        <authorList>
            <person name="Komaki H."/>
            <person name="Tamura T."/>
        </authorList>
    </citation>
    <scope>NUCLEOTIDE SEQUENCE</scope>
    <source>
        <strain evidence="2">NBRC 106093</strain>
    </source>
</reference>
<dbReference type="PROSITE" id="PS51257">
    <property type="entry name" value="PROKAR_LIPOPROTEIN"/>
    <property type="match status" value="1"/>
</dbReference>
<evidence type="ECO:0000313" key="3">
    <source>
        <dbReference type="Proteomes" id="UP000660611"/>
    </source>
</evidence>
<dbReference type="EMBL" id="BONQ01000155">
    <property type="protein sequence ID" value="GIG51431.1"/>
    <property type="molecule type" value="Genomic_DNA"/>
</dbReference>
<sequence>MTPQTKGAFMHQISRRALLGACGAAAAVVLAGCGDDDEPDKGQDYTGRRDGAMDGYGAGQQFTATQPLNFSIMMLSNAGYPYKADWLFFKELTKRTNVTLQATVVPGSDYNQKRSVVVAAGDAPMIIPKTYHPDEEAYIAGGAILPISDHLDLLPNFRDQVAKWNLQSDLDGFRQEDGKFYLLPGLHEDVWADYSLAVRTDVLQQLNLQIPKTWEELRTVLRAMRAAHPDVYPLSDRWSTPPNPGGNNLLSIVGTAYGVQAGWTYQHATWDATAKAFVYTGTTPQYRQMVEYLNSLVTEKLVDPESFTQSDDIAKQKFANGKSFVISCNAQTLVNELRPSIAKIPGATVLKIPTPTGPMGDTKAGTRLEGGVMISAKARDSKNFVALMQFMDWLYYSPQGKLFAKWGVEGTTYTGNVEDGTFKLAADVNWGGLNPSGTKNLQVEYGFLNGVFVYGGTTKLLNSQFPKEELAFQDVMNARKNQPLPPPRPLNAEEREQATLWETTLKDHVNQQTLKFILGQRPLSEWDAYVTELKGKNMTRYVEVVNAAYNRYKKAHG</sequence>
<keyword evidence="1" id="KW-0732">Signal</keyword>
<dbReference type="CDD" id="cd13583">
    <property type="entry name" value="PBP2_AlgQ_like_4"/>
    <property type="match status" value="1"/>
</dbReference>
<accession>A0A919UGL3</accession>
<gene>
    <name evidence="2" type="ORF">Dsi01nite_094720</name>
</gene>
<dbReference type="InterPro" id="IPR050490">
    <property type="entry name" value="Bact_solute-bd_prot1"/>
</dbReference>
<dbReference type="Proteomes" id="UP000660611">
    <property type="component" value="Unassembled WGS sequence"/>
</dbReference>
<dbReference type="SUPFAM" id="SSF53850">
    <property type="entry name" value="Periplasmic binding protein-like II"/>
    <property type="match status" value="1"/>
</dbReference>
<feature type="signal peptide" evidence="1">
    <location>
        <begin position="1"/>
        <end position="31"/>
    </location>
</feature>
<comment type="caution">
    <text evidence="2">The sequence shown here is derived from an EMBL/GenBank/DDBJ whole genome shotgun (WGS) entry which is preliminary data.</text>
</comment>
<protein>
    <submittedName>
        <fullName evidence="2">Sugar ABC transporter substrate-binding protein</fullName>
    </submittedName>
</protein>
<dbReference type="Gene3D" id="3.40.190.10">
    <property type="entry name" value="Periplasmic binding protein-like II"/>
    <property type="match status" value="2"/>
</dbReference>